<gene>
    <name evidence="2" type="ORF">GCM10009663_27130</name>
</gene>
<evidence type="ECO:0000259" key="1">
    <source>
        <dbReference type="Pfam" id="PF24698"/>
    </source>
</evidence>
<keyword evidence="3" id="KW-1185">Reference proteome</keyword>
<dbReference type="EMBL" id="BAAALD010000021">
    <property type="protein sequence ID" value="GAA1082736.1"/>
    <property type="molecule type" value="Genomic_DNA"/>
</dbReference>
<evidence type="ECO:0000313" key="2">
    <source>
        <dbReference type="EMBL" id="GAA1082736.1"/>
    </source>
</evidence>
<feature type="domain" description="DUF7662" evidence="1">
    <location>
        <begin position="6"/>
        <end position="81"/>
    </location>
</feature>
<reference evidence="3" key="1">
    <citation type="journal article" date="2019" name="Int. J. Syst. Evol. Microbiol.">
        <title>The Global Catalogue of Microorganisms (GCM) 10K type strain sequencing project: providing services to taxonomists for standard genome sequencing and annotation.</title>
        <authorList>
            <consortium name="The Broad Institute Genomics Platform"/>
            <consortium name="The Broad Institute Genome Sequencing Center for Infectious Disease"/>
            <person name="Wu L."/>
            <person name="Ma J."/>
        </authorList>
    </citation>
    <scope>NUCLEOTIDE SEQUENCE [LARGE SCALE GENOMIC DNA]</scope>
    <source>
        <strain evidence="3">JCM 13002</strain>
    </source>
</reference>
<dbReference type="InterPro" id="IPR056079">
    <property type="entry name" value="DUF7662"/>
</dbReference>
<proteinExistence type="predicted"/>
<evidence type="ECO:0000313" key="3">
    <source>
        <dbReference type="Proteomes" id="UP001499987"/>
    </source>
</evidence>
<dbReference type="Pfam" id="PF24698">
    <property type="entry name" value="DUF7662"/>
    <property type="match status" value="1"/>
</dbReference>
<dbReference type="RefSeq" id="WP_344623830.1">
    <property type="nucleotide sequence ID" value="NZ_BAAALD010000021.1"/>
</dbReference>
<protein>
    <recommendedName>
        <fullName evidence="1">DUF7662 domain-containing protein</fullName>
    </recommendedName>
</protein>
<sequence>MTEGKYGPLRAYLELAAVRSDSAIELDFSFIDELVGGLPSTARTNPGWWANNSHVQAKAWRDADWHVESRNLRQERIRFARGRIGGTYAQRTQT</sequence>
<accession>A0ABP4E014</accession>
<name>A0ABP4E014_9ACTN</name>
<comment type="caution">
    <text evidence="2">The sequence shown here is derived from an EMBL/GenBank/DDBJ whole genome shotgun (WGS) entry which is preliminary data.</text>
</comment>
<dbReference type="Proteomes" id="UP001499987">
    <property type="component" value="Unassembled WGS sequence"/>
</dbReference>
<organism evidence="2 3">
    <name type="scientific">Kitasatospora arboriphila</name>
    <dbReference type="NCBI Taxonomy" id="258052"/>
    <lineage>
        <taxon>Bacteria</taxon>
        <taxon>Bacillati</taxon>
        <taxon>Actinomycetota</taxon>
        <taxon>Actinomycetes</taxon>
        <taxon>Kitasatosporales</taxon>
        <taxon>Streptomycetaceae</taxon>
        <taxon>Kitasatospora</taxon>
    </lineage>
</organism>